<name>A0A4R5PE22_9MYCO</name>
<dbReference type="Proteomes" id="UP000295627">
    <property type="component" value="Unassembled WGS sequence"/>
</dbReference>
<dbReference type="AlphaFoldDB" id="A0A4R5PE22"/>
<gene>
    <name evidence="3" type="ORF">EJ571_05210</name>
</gene>
<evidence type="ECO:0000259" key="2">
    <source>
        <dbReference type="PROSITE" id="PS50943"/>
    </source>
</evidence>
<evidence type="ECO:0000313" key="3">
    <source>
        <dbReference type="EMBL" id="TDH23670.1"/>
    </source>
</evidence>
<proteinExistence type="predicted"/>
<dbReference type="CDD" id="cd00093">
    <property type="entry name" value="HTH_XRE"/>
    <property type="match status" value="1"/>
</dbReference>
<comment type="caution">
    <text evidence="3">The sequence shown here is derived from an EMBL/GenBank/DDBJ whole genome shotgun (WGS) entry which is preliminary data.</text>
</comment>
<evidence type="ECO:0000256" key="1">
    <source>
        <dbReference type="ARBA" id="ARBA00023125"/>
    </source>
</evidence>
<dbReference type="GO" id="GO:0005829">
    <property type="term" value="C:cytosol"/>
    <property type="evidence" value="ECO:0007669"/>
    <property type="project" value="TreeGrafter"/>
</dbReference>
<organism evidence="3 4">
    <name type="scientific">Mycobacteroides franklinii</name>
    <dbReference type="NCBI Taxonomy" id="948102"/>
    <lineage>
        <taxon>Bacteria</taxon>
        <taxon>Bacillati</taxon>
        <taxon>Actinomycetota</taxon>
        <taxon>Actinomycetes</taxon>
        <taxon>Mycobacteriales</taxon>
        <taxon>Mycobacteriaceae</taxon>
        <taxon>Mycobacteroides</taxon>
    </lineage>
</organism>
<feature type="domain" description="HTH cro/C1-type" evidence="2">
    <location>
        <begin position="24"/>
        <end position="78"/>
    </location>
</feature>
<keyword evidence="1" id="KW-0238">DNA-binding</keyword>
<dbReference type="SMART" id="SM00530">
    <property type="entry name" value="HTH_XRE"/>
    <property type="match status" value="1"/>
</dbReference>
<dbReference type="GO" id="GO:0003700">
    <property type="term" value="F:DNA-binding transcription factor activity"/>
    <property type="evidence" value="ECO:0007669"/>
    <property type="project" value="TreeGrafter"/>
</dbReference>
<dbReference type="Pfam" id="PF01381">
    <property type="entry name" value="HTH_3"/>
    <property type="match status" value="1"/>
</dbReference>
<dbReference type="PROSITE" id="PS50943">
    <property type="entry name" value="HTH_CROC1"/>
    <property type="match status" value="1"/>
</dbReference>
<dbReference type="InterPro" id="IPR050807">
    <property type="entry name" value="TransReg_Diox_bact_type"/>
</dbReference>
<dbReference type="Gene3D" id="1.10.260.40">
    <property type="entry name" value="lambda repressor-like DNA-binding domains"/>
    <property type="match status" value="1"/>
</dbReference>
<dbReference type="PANTHER" id="PTHR46797:SF20">
    <property type="entry name" value="BLR4304 PROTEIN"/>
    <property type="match status" value="1"/>
</dbReference>
<dbReference type="InterPro" id="IPR001387">
    <property type="entry name" value="Cro/C1-type_HTH"/>
</dbReference>
<dbReference type="InterPro" id="IPR010982">
    <property type="entry name" value="Lambda_DNA-bd_dom_sf"/>
</dbReference>
<reference evidence="3 4" key="1">
    <citation type="journal article" date="2019" name="Sci. Rep.">
        <title>Extended insight into the Mycobacterium chelonae-abscessus complex through whole genome sequencing of Mycobacterium salmoniphilum outbreak and Mycobacterium salmoniphilum-like strains.</title>
        <authorList>
            <person name="Behra P.R.K."/>
            <person name="Das S."/>
            <person name="Pettersson B.M.F."/>
            <person name="Shirreff L."/>
            <person name="DuCote T."/>
            <person name="Jacobsson K.G."/>
            <person name="Ennis D.G."/>
            <person name="Kirsebom L.A."/>
        </authorList>
    </citation>
    <scope>NUCLEOTIDE SEQUENCE [LARGE SCALE GENOMIC DNA]</scope>
    <source>
        <strain evidence="3 4">DSM 45524</strain>
    </source>
</reference>
<dbReference type="EMBL" id="RXLR01000010">
    <property type="protein sequence ID" value="TDH23670.1"/>
    <property type="molecule type" value="Genomic_DNA"/>
</dbReference>
<evidence type="ECO:0000313" key="4">
    <source>
        <dbReference type="Proteomes" id="UP000295627"/>
    </source>
</evidence>
<dbReference type="GO" id="GO:0003677">
    <property type="term" value="F:DNA binding"/>
    <property type="evidence" value="ECO:0007669"/>
    <property type="project" value="UniProtKB-KW"/>
</dbReference>
<dbReference type="PANTHER" id="PTHR46797">
    <property type="entry name" value="HTH-TYPE TRANSCRIPTIONAL REGULATOR"/>
    <property type="match status" value="1"/>
</dbReference>
<dbReference type="RefSeq" id="WP_078334758.1">
    <property type="nucleotide sequence ID" value="NZ_MAFQ01000008.1"/>
</dbReference>
<protein>
    <submittedName>
        <fullName evidence="3">XRE family transcriptional regulator</fullName>
    </submittedName>
</protein>
<dbReference type="SUPFAM" id="SSF47413">
    <property type="entry name" value="lambda repressor-like DNA-binding domains"/>
    <property type="match status" value="1"/>
</dbReference>
<accession>A0A4R5PE22</accession>
<sequence length="97" mass="10667">MPSEKVSPVPNPDTIDITALAVEIQKQRVTAGLTLDQLAERTGIPRNTIHRYENGKLNPTAKALLRLAIGLEINISELVKPLCQRRAKIDPVASVEF</sequence>